<keyword evidence="4 6" id="KW-1133">Transmembrane helix</keyword>
<evidence type="ECO:0000256" key="3">
    <source>
        <dbReference type="ARBA" id="ARBA00022692"/>
    </source>
</evidence>
<feature type="transmembrane region" description="Helical" evidence="6">
    <location>
        <begin position="321"/>
        <end position="340"/>
    </location>
</feature>
<evidence type="ECO:0000313" key="8">
    <source>
        <dbReference type="Proteomes" id="UP000192940"/>
    </source>
</evidence>
<evidence type="ECO:0000313" key="7">
    <source>
        <dbReference type="EMBL" id="SMF89667.1"/>
    </source>
</evidence>
<reference evidence="7 8" key="1">
    <citation type="submission" date="2017-04" db="EMBL/GenBank/DDBJ databases">
        <authorList>
            <person name="Afonso C.L."/>
            <person name="Miller P.J."/>
            <person name="Scott M.A."/>
            <person name="Spackman E."/>
            <person name="Goraichik I."/>
            <person name="Dimitrov K.M."/>
            <person name="Suarez D.L."/>
            <person name="Swayne D.E."/>
        </authorList>
    </citation>
    <scope>NUCLEOTIDE SEQUENCE [LARGE SCALE GENOMIC DNA]</scope>
    <source>
        <strain evidence="7 8">N3/975</strain>
    </source>
</reference>
<keyword evidence="3 6" id="KW-0812">Transmembrane</keyword>
<evidence type="ECO:0000256" key="5">
    <source>
        <dbReference type="ARBA" id="ARBA00023136"/>
    </source>
</evidence>
<keyword evidence="5 6" id="KW-0472">Membrane</keyword>
<feature type="transmembrane region" description="Helical" evidence="6">
    <location>
        <begin position="192"/>
        <end position="211"/>
    </location>
</feature>
<dbReference type="RefSeq" id="WP_208915449.1">
    <property type="nucleotide sequence ID" value="NZ_LT840184.1"/>
</dbReference>
<dbReference type="GO" id="GO:0022857">
    <property type="term" value="F:transmembrane transporter activity"/>
    <property type="evidence" value="ECO:0007669"/>
    <property type="project" value="InterPro"/>
</dbReference>
<feature type="transmembrane region" description="Helical" evidence="6">
    <location>
        <begin position="86"/>
        <end position="102"/>
    </location>
</feature>
<evidence type="ECO:0000256" key="1">
    <source>
        <dbReference type="ARBA" id="ARBA00004651"/>
    </source>
</evidence>
<dbReference type="Proteomes" id="UP000192940">
    <property type="component" value="Chromosome I"/>
</dbReference>
<feature type="transmembrane region" description="Helical" evidence="6">
    <location>
        <begin position="52"/>
        <end position="74"/>
    </location>
</feature>
<dbReference type="AlphaFoldDB" id="A0A1X7HP49"/>
<dbReference type="InterPro" id="IPR001851">
    <property type="entry name" value="ABC_transp_permease"/>
</dbReference>
<dbReference type="GO" id="GO:0005886">
    <property type="term" value="C:plasma membrane"/>
    <property type="evidence" value="ECO:0007669"/>
    <property type="project" value="UniProtKB-SubCell"/>
</dbReference>
<dbReference type="STRING" id="1313296.SAMN05661091_4735"/>
<dbReference type="Pfam" id="PF02653">
    <property type="entry name" value="BPD_transp_2"/>
    <property type="match status" value="1"/>
</dbReference>
<dbReference type="EMBL" id="LT840184">
    <property type="protein sequence ID" value="SMF89667.1"/>
    <property type="molecule type" value="Genomic_DNA"/>
</dbReference>
<keyword evidence="7" id="KW-0762">Sugar transport</keyword>
<keyword evidence="8" id="KW-1185">Reference proteome</keyword>
<protein>
    <submittedName>
        <fullName evidence="7">Simple sugar transport system permease protein</fullName>
    </submittedName>
</protein>
<keyword evidence="2" id="KW-1003">Cell membrane</keyword>
<sequence>MNQKRFLYLDLVGIIGAALLALICGFIIILFVSDDPLNAISAFITGPFSNAFNISTLVNKAIPLIFTGLALAVVFQTNVFSMGAEGQLYVGGFLGSLSALYIPGLPAFIHIPVILICAMVGGALFGAMAGFLKAKWNAHEVVTTLMLNYVAIILTSYFVNNVFKDPDSGGFARMPYFEKDLLLGKMSNSFPVHYGIIVALIAVVVVYLLMYKTKIGYELRLVGKNDKFARYGGIKTKHIIIISVMISGALAGLGGIVELLGVHGAYKDSFSAKLGFDGIIIALLARNHPIGVLISALFYAYLQVGGQVMQAQSDVSRELSVIIQVLLVLFVSAQVVFNYLKQRAIMKQKNQTGEKKVNTHVV</sequence>
<comment type="subcellular location">
    <subcellularLocation>
        <location evidence="1">Cell membrane</location>
        <topology evidence="1">Multi-pass membrane protein</topology>
    </subcellularLocation>
</comment>
<feature type="transmembrane region" description="Helical" evidence="6">
    <location>
        <begin position="141"/>
        <end position="159"/>
    </location>
</feature>
<gene>
    <name evidence="7" type="ORF">SAMN05661091_4735</name>
</gene>
<proteinExistence type="predicted"/>
<evidence type="ECO:0000256" key="6">
    <source>
        <dbReference type="SAM" id="Phobius"/>
    </source>
</evidence>
<name>A0A1X7HP49_9BACL</name>
<organism evidence="7 8">
    <name type="scientific">Paenibacillus uliginis N3/975</name>
    <dbReference type="NCBI Taxonomy" id="1313296"/>
    <lineage>
        <taxon>Bacteria</taxon>
        <taxon>Bacillati</taxon>
        <taxon>Bacillota</taxon>
        <taxon>Bacilli</taxon>
        <taxon>Bacillales</taxon>
        <taxon>Paenibacillaceae</taxon>
        <taxon>Paenibacillus</taxon>
    </lineage>
</organism>
<dbReference type="PANTHER" id="PTHR47089:SF1">
    <property type="entry name" value="GUANOSINE ABC TRANSPORTER PERMEASE PROTEIN NUPP"/>
    <property type="match status" value="1"/>
</dbReference>
<evidence type="ECO:0000256" key="2">
    <source>
        <dbReference type="ARBA" id="ARBA00022475"/>
    </source>
</evidence>
<dbReference type="PANTHER" id="PTHR47089">
    <property type="entry name" value="ABC TRANSPORTER, PERMEASE PROTEIN"/>
    <property type="match status" value="1"/>
</dbReference>
<keyword evidence="7" id="KW-0813">Transport</keyword>
<feature type="transmembrane region" description="Helical" evidence="6">
    <location>
        <begin position="7"/>
        <end position="32"/>
    </location>
</feature>
<dbReference type="CDD" id="cd06580">
    <property type="entry name" value="TM_PBP1_transp_TpRbsC_like"/>
    <property type="match status" value="1"/>
</dbReference>
<feature type="transmembrane region" description="Helical" evidence="6">
    <location>
        <begin position="239"/>
        <end position="257"/>
    </location>
</feature>
<evidence type="ECO:0000256" key="4">
    <source>
        <dbReference type="ARBA" id="ARBA00022989"/>
    </source>
</evidence>
<accession>A0A1X7HP49</accession>
<feature type="transmembrane region" description="Helical" evidence="6">
    <location>
        <begin position="108"/>
        <end position="129"/>
    </location>
</feature>